<evidence type="ECO:0008006" key="3">
    <source>
        <dbReference type="Google" id="ProtNLM"/>
    </source>
</evidence>
<dbReference type="Pfam" id="PF07609">
    <property type="entry name" value="DUF1572"/>
    <property type="match status" value="1"/>
</dbReference>
<protein>
    <recommendedName>
        <fullName evidence="3">DinB superfamily protein</fullName>
    </recommendedName>
</protein>
<evidence type="ECO:0000313" key="2">
    <source>
        <dbReference type="Proteomes" id="UP000182347"/>
    </source>
</evidence>
<dbReference type="SUPFAM" id="SSF109854">
    <property type="entry name" value="DinB/YfiT-like putative metalloenzymes"/>
    <property type="match status" value="1"/>
</dbReference>
<dbReference type="Proteomes" id="UP000182347">
    <property type="component" value="Unassembled WGS sequence"/>
</dbReference>
<dbReference type="InterPro" id="IPR034660">
    <property type="entry name" value="DinB/YfiT-like"/>
</dbReference>
<gene>
    <name evidence="1" type="ORF">SAMN05216244_2268</name>
</gene>
<reference evidence="2" key="1">
    <citation type="submission" date="2016-10" db="EMBL/GenBank/DDBJ databases">
        <authorList>
            <person name="Varghese N."/>
            <person name="Submissions S."/>
        </authorList>
    </citation>
    <scope>NUCLEOTIDE SEQUENCE [LARGE SCALE GENOMIC DNA]</scope>
    <source>
        <strain evidence="2">CGMCC 1.6199</strain>
    </source>
</reference>
<organism evidence="1 2">
    <name type="scientific">Sediminibacillus halophilus</name>
    <dbReference type="NCBI Taxonomy" id="482461"/>
    <lineage>
        <taxon>Bacteria</taxon>
        <taxon>Bacillati</taxon>
        <taxon>Bacillota</taxon>
        <taxon>Bacilli</taxon>
        <taxon>Bacillales</taxon>
        <taxon>Bacillaceae</taxon>
        <taxon>Sediminibacillus</taxon>
    </lineage>
</organism>
<dbReference type="RefSeq" id="WP_074598908.1">
    <property type="nucleotide sequence ID" value="NZ_FNHF01000002.1"/>
</dbReference>
<proteinExistence type="predicted"/>
<evidence type="ECO:0000313" key="1">
    <source>
        <dbReference type="EMBL" id="SDM30117.1"/>
    </source>
</evidence>
<dbReference type="STRING" id="482461.SAMN05216244_2268"/>
<keyword evidence="2" id="KW-1185">Reference proteome</keyword>
<accession>A0A1G9S483</accession>
<dbReference type="OrthoDB" id="68731at2"/>
<dbReference type="AlphaFoldDB" id="A0A1G9S483"/>
<name>A0A1G9S483_9BACI</name>
<dbReference type="EMBL" id="FNHF01000002">
    <property type="protein sequence ID" value="SDM30117.1"/>
    <property type="molecule type" value="Genomic_DNA"/>
</dbReference>
<sequence length="178" mass="20552">MNLGDEYLNIIILRFQSIKSLGEKTMNQLSEKDIHWTYNPETNNVAVLVKHLSGNMVSRWTDFLNSDGEKQDRNRDGEFEDTVSSKSELLEIWERGWKTLFDALKGLTESDLLKTVHIRGEGLLVIDAIERQLAHYASHIGQMVYIGKLVKDSDWENLSIPKGKSQEYLQQKLDQKKD</sequence>
<dbReference type="InterPro" id="IPR011466">
    <property type="entry name" value="DUF1572"/>
</dbReference>
<dbReference type="Gene3D" id="1.20.120.450">
    <property type="entry name" value="dinb family like domain"/>
    <property type="match status" value="1"/>
</dbReference>